<name>A0A8T0RN28_PANVG</name>
<evidence type="ECO:0000259" key="13">
    <source>
        <dbReference type="Pfam" id="PF08263"/>
    </source>
</evidence>
<dbReference type="PANTHER" id="PTHR27000:SF810">
    <property type="entry name" value="LEUCINE-RICH REPEAT-CONTAINING N-TERMINAL PLANT-TYPE DOMAIN-CONTAINING PROTEIN"/>
    <property type="match status" value="1"/>
</dbReference>
<sequence length="779" mass="85004">MAQHRPRQAVSQLLLQIHLAITACSLLPSSAGAYTAAAPPVPCLPDQAAALLRLKRSFVATDYSAIAFRSWRAGTDCCRWTGVRCGHFDGRVTSLDLGDRGLKSGGLEPALFDLTSLRLPNCQISGPICGSLHTLLSLVVIDLLLNNLSGPIPNFLTNFSNLSVLQLSHNKLQGWISPAIFQHKKLVTIDLYNNLEISGYLPNFITRTSLENLDVGKTDFSGTIPASISNLTALRRLGLSATGFSGELPSSIGMLKSLSELEISGMVIEGLMPSWIANLTALTVLQFSDCGLSGPIPSFLSGEIASYISTLVQLKTILLYSNNFIGKIEFTIFRKMTNLIMLDLSDNNLVVIHGAVTQWVLETSNFPSILILANNRLTSFGGPFLPGQSWLLDLSNNRLEGPIPIPRGPAMVLDYSNNRFLSIPSNFSSHIHEVNIFKASGNKLSGKIPSSFCHRINIHMLDLSYNNFSGPIPSCLMENVNGIQSLKLKENQLKGQLPNNIKEGCSFEALDFSGNWIGGQLPRSLVTCKNLEVLDIGKNQISDSFPCWMNKLSRLRVLVLNSNRFYGKLVPSAADEEGTCTLTKAWFTKLKSIIGKIENETPVVEFVGPSNDIYKITTLITYKGFDFTISNTLWTLVYIDISSNAFRGSIPESIGELVILNELNMSRNSLTGPIPSQLGPSLDFLSMLNLSYNKLEGRVPESPHFMTFSNGSFLGNDGLCGPPLSKECISTTPPPAMSRHSVERSVDIMLFLFVGLGFGIGFVIAVVMSCGIIPTRKRS</sequence>
<comment type="subcellular location">
    <subcellularLocation>
        <location evidence="1">Cell membrane</location>
        <topology evidence="1">Single-pass membrane protein</topology>
    </subcellularLocation>
</comment>
<feature type="chain" id="PRO_5035824756" description="Leucine-rich repeat-containing N-terminal plant-type domain-containing protein" evidence="12">
    <location>
        <begin position="33"/>
        <end position="779"/>
    </location>
</feature>
<dbReference type="InterPro" id="IPR013210">
    <property type="entry name" value="LRR_N_plant-typ"/>
</dbReference>
<evidence type="ECO:0000256" key="1">
    <source>
        <dbReference type="ARBA" id="ARBA00004162"/>
    </source>
</evidence>
<evidence type="ECO:0000256" key="8">
    <source>
        <dbReference type="ARBA" id="ARBA00023136"/>
    </source>
</evidence>
<gene>
    <name evidence="14" type="ORF">PVAP13_5NG080581</name>
</gene>
<dbReference type="InterPro" id="IPR001611">
    <property type="entry name" value="Leu-rich_rpt"/>
</dbReference>
<evidence type="ECO:0000256" key="2">
    <source>
        <dbReference type="ARBA" id="ARBA00022553"/>
    </source>
</evidence>
<evidence type="ECO:0000256" key="3">
    <source>
        <dbReference type="ARBA" id="ARBA00022614"/>
    </source>
</evidence>
<evidence type="ECO:0000256" key="5">
    <source>
        <dbReference type="ARBA" id="ARBA00022729"/>
    </source>
</evidence>
<dbReference type="SUPFAM" id="SSF52058">
    <property type="entry name" value="L domain-like"/>
    <property type="match status" value="2"/>
</dbReference>
<feature type="transmembrane region" description="Helical" evidence="11">
    <location>
        <begin position="748"/>
        <end position="773"/>
    </location>
</feature>
<keyword evidence="3" id="KW-0433">Leucine-rich repeat</keyword>
<keyword evidence="4 11" id="KW-0812">Transmembrane</keyword>
<dbReference type="EMBL" id="CM029046">
    <property type="protein sequence ID" value="KAG2586834.1"/>
    <property type="molecule type" value="Genomic_DNA"/>
</dbReference>
<dbReference type="PROSITE" id="PS51257">
    <property type="entry name" value="PROKAR_LIPOPROTEIN"/>
    <property type="match status" value="1"/>
</dbReference>
<protein>
    <recommendedName>
        <fullName evidence="13">Leucine-rich repeat-containing N-terminal plant-type domain-containing protein</fullName>
    </recommendedName>
</protein>
<accession>A0A8T0RN28</accession>
<feature type="signal peptide" evidence="12">
    <location>
        <begin position="1"/>
        <end position="32"/>
    </location>
</feature>
<dbReference type="InterPro" id="IPR032675">
    <property type="entry name" value="LRR_dom_sf"/>
</dbReference>
<evidence type="ECO:0000256" key="9">
    <source>
        <dbReference type="ARBA" id="ARBA00023170"/>
    </source>
</evidence>
<evidence type="ECO:0000313" key="15">
    <source>
        <dbReference type="Proteomes" id="UP000823388"/>
    </source>
</evidence>
<dbReference type="FunFam" id="3.80.10.10:FF:000041">
    <property type="entry name" value="LRR receptor-like serine/threonine-protein kinase ERECTA"/>
    <property type="match status" value="2"/>
</dbReference>
<keyword evidence="7 11" id="KW-1133">Transmembrane helix</keyword>
<keyword evidence="5 12" id="KW-0732">Signal</keyword>
<evidence type="ECO:0000256" key="10">
    <source>
        <dbReference type="ARBA" id="ARBA00023180"/>
    </source>
</evidence>
<keyword evidence="2" id="KW-0597">Phosphoprotein</keyword>
<dbReference type="Pfam" id="PF00560">
    <property type="entry name" value="LRR_1"/>
    <property type="match status" value="3"/>
</dbReference>
<keyword evidence="6" id="KW-0677">Repeat</keyword>
<evidence type="ECO:0000256" key="4">
    <source>
        <dbReference type="ARBA" id="ARBA00022692"/>
    </source>
</evidence>
<dbReference type="FunFam" id="3.80.10.10:FF:000722">
    <property type="entry name" value="Leucine-rich repeat receptor-like protein kinase"/>
    <property type="match status" value="1"/>
</dbReference>
<keyword evidence="10" id="KW-0325">Glycoprotein</keyword>
<evidence type="ECO:0000313" key="14">
    <source>
        <dbReference type="EMBL" id="KAG2586834.1"/>
    </source>
</evidence>
<dbReference type="Pfam" id="PF08263">
    <property type="entry name" value="LRRNT_2"/>
    <property type="match status" value="1"/>
</dbReference>
<keyword evidence="15" id="KW-1185">Reference proteome</keyword>
<comment type="caution">
    <text evidence="14">The sequence shown here is derived from an EMBL/GenBank/DDBJ whole genome shotgun (WGS) entry which is preliminary data.</text>
</comment>
<proteinExistence type="predicted"/>
<evidence type="ECO:0000256" key="12">
    <source>
        <dbReference type="SAM" id="SignalP"/>
    </source>
</evidence>
<keyword evidence="8 11" id="KW-0472">Membrane</keyword>
<evidence type="ECO:0000256" key="6">
    <source>
        <dbReference type="ARBA" id="ARBA00022737"/>
    </source>
</evidence>
<organism evidence="14 15">
    <name type="scientific">Panicum virgatum</name>
    <name type="common">Blackwell switchgrass</name>
    <dbReference type="NCBI Taxonomy" id="38727"/>
    <lineage>
        <taxon>Eukaryota</taxon>
        <taxon>Viridiplantae</taxon>
        <taxon>Streptophyta</taxon>
        <taxon>Embryophyta</taxon>
        <taxon>Tracheophyta</taxon>
        <taxon>Spermatophyta</taxon>
        <taxon>Magnoliopsida</taxon>
        <taxon>Liliopsida</taxon>
        <taxon>Poales</taxon>
        <taxon>Poaceae</taxon>
        <taxon>PACMAD clade</taxon>
        <taxon>Panicoideae</taxon>
        <taxon>Panicodae</taxon>
        <taxon>Paniceae</taxon>
        <taxon>Panicinae</taxon>
        <taxon>Panicum</taxon>
        <taxon>Panicum sect. Hiantes</taxon>
    </lineage>
</organism>
<dbReference type="SMART" id="SM00369">
    <property type="entry name" value="LRR_TYP"/>
    <property type="match status" value="4"/>
</dbReference>
<dbReference type="Proteomes" id="UP000823388">
    <property type="component" value="Chromosome 5N"/>
</dbReference>
<dbReference type="Gene3D" id="3.80.10.10">
    <property type="entry name" value="Ribonuclease Inhibitor"/>
    <property type="match status" value="3"/>
</dbReference>
<reference evidence="14" key="1">
    <citation type="submission" date="2020-05" db="EMBL/GenBank/DDBJ databases">
        <title>WGS assembly of Panicum virgatum.</title>
        <authorList>
            <person name="Lovell J.T."/>
            <person name="Jenkins J."/>
            <person name="Shu S."/>
            <person name="Juenger T.E."/>
            <person name="Schmutz J."/>
        </authorList>
    </citation>
    <scope>NUCLEOTIDE SEQUENCE</scope>
    <source>
        <strain evidence="14">AP13</strain>
    </source>
</reference>
<dbReference type="InterPro" id="IPR003591">
    <property type="entry name" value="Leu-rich_rpt_typical-subtyp"/>
</dbReference>
<dbReference type="AlphaFoldDB" id="A0A8T0RN28"/>
<evidence type="ECO:0000256" key="11">
    <source>
        <dbReference type="SAM" id="Phobius"/>
    </source>
</evidence>
<evidence type="ECO:0000256" key="7">
    <source>
        <dbReference type="ARBA" id="ARBA00022989"/>
    </source>
</evidence>
<dbReference type="GO" id="GO:0005886">
    <property type="term" value="C:plasma membrane"/>
    <property type="evidence" value="ECO:0007669"/>
    <property type="project" value="UniProtKB-SubCell"/>
</dbReference>
<feature type="domain" description="Leucine-rich repeat-containing N-terminal plant-type" evidence="13">
    <location>
        <begin position="45"/>
        <end position="85"/>
    </location>
</feature>
<keyword evidence="9" id="KW-0675">Receptor</keyword>
<dbReference type="PANTHER" id="PTHR27000">
    <property type="entry name" value="LEUCINE-RICH REPEAT RECEPTOR-LIKE PROTEIN KINASE FAMILY PROTEIN-RELATED"/>
    <property type="match status" value="1"/>
</dbReference>